<evidence type="ECO:0000313" key="8">
    <source>
        <dbReference type="EMBL" id="KAH3838053.1"/>
    </source>
</evidence>
<sequence>MMKKAGVDNIPSRKSTSRQHSQPQLQQQPQPPAYTHQQVYYGQQQGYGQQAGYVQQGYGGAQRPVVVLAQPQPSSVPVGQRPRDFLVPSIFACFCCFWPTGAAAIYFAMESKNALNSGDITNANRYSVIARNLMISSIVIGVIWIAAVIAVYATNYARATATYCANGKC</sequence>
<feature type="region of interest" description="Disordered" evidence="6">
    <location>
        <begin position="1"/>
        <end position="35"/>
    </location>
</feature>
<evidence type="ECO:0000256" key="5">
    <source>
        <dbReference type="ARBA" id="ARBA00023136"/>
    </source>
</evidence>
<keyword evidence="9" id="KW-1185">Reference proteome</keyword>
<dbReference type="Proteomes" id="UP000828390">
    <property type="component" value="Unassembled WGS sequence"/>
</dbReference>
<comment type="subcellular location">
    <subcellularLocation>
        <location evidence="1">Membrane</location>
    </subcellularLocation>
</comment>
<accession>A0A9D4KEH9</accession>
<dbReference type="InterPro" id="IPR051423">
    <property type="entry name" value="CD225/Dispanin"/>
</dbReference>
<feature type="transmembrane region" description="Helical" evidence="7">
    <location>
        <begin position="85"/>
        <end position="109"/>
    </location>
</feature>
<dbReference type="GO" id="GO:0016020">
    <property type="term" value="C:membrane"/>
    <property type="evidence" value="ECO:0007669"/>
    <property type="project" value="UniProtKB-SubCell"/>
</dbReference>
<gene>
    <name evidence="8" type="ORF">DPMN_111459</name>
</gene>
<dbReference type="InterPro" id="IPR007593">
    <property type="entry name" value="CD225/Dispanin_fam"/>
</dbReference>
<dbReference type="EMBL" id="JAIWYP010000004">
    <property type="protein sequence ID" value="KAH3838053.1"/>
    <property type="molecule type" value="Genomic_DNA"/>
</dbReference>
<keyword evidence="5 7" id="KW-0472">Membrane</keyword>
<evidence type="ECO:0000313" key="9">
    <source>
        <dbReference type="Proteomes" id="UP000828390"/>
    </source>
</evidence>
<dbReference type="PANTHER" id="PTHR14948:SF44">
    <property type="entry name" value="PROLINE-RICH TRANSMEMBRANE PROTEIN 1-LIKE"/>
    <property type="match status" value="1"/>
</dbReference>
<name>A0A9D4KEH9_DREPO</name>
<dbReference type="AlphaFoldDB" id="A0A9D4KEH9"/>
<evidence type="ECO:0000256" key="2">
    <source>
        <dbReference type="ARBA" id="ARBA00006843"/>
    </source>
</evidence>
<proteinExistence type="inferred from homology"/>
<dbReference type="Pfam" id="PF04505">
    <property type="entry name" value="CD225"/>
    <property type="match status" value="1"/>
</dbReference>
<reference evidence="8" key="2">
    <citation type="submission" date="2020-11" db="EMBL/GenBank/DDBJ databases">
        <authorList>
            <person name="McCartney M.A."/>
            <person name="Auch B."/>
            <person name="Kono T."/>
            <person name="Mallez S."/>
            <person name="Becker A."/>
            <person name="Gohl D.M."/>
            <person name="Silverstein K.A.T."/>
            <person name="Koren S."/>
            <person name="Bechman K.B."/>
            <person name="Herman A."/>
            <person name="Abrahante J.E."/>
            <person name="Garbe J."/>
        </authorList>
    </citation>
    <scope>NUCLEOTIDE SEQUENCE</scope>
    <source>
        <strain evidence="8">Duluth1</strain>
        <tissue evidence="8">Whole animal</tissue>
    </source>
</reference>
<feature type="compositionally biased region" description="Polar residues" evidence="6">
    <location>
        <begin position="12"/>
        <end position="21"/>
    </location>
</feature>
<evidence type="ECO:0000256" key="6">
    <source>
        <dbReference type="SAM" id="MobiDB-lite"/>
    </source>
</evidence>
<evidence type="ECO:0000256" key="1">
    <source>
        <dbReference type="ARBA" id="ARBA00004370"/>
    </source>
</evidence>
<protein>
    <recommendedName>
        <fullName evidence="10">Proline-rich transmembrane protein 1-like</fullName>
    </recommendedName>
</protein>
<keyword evidence="4 7" id="KW-1133">Transmembrane helix</keyword>
<organism evidence="8 9">
    <name type="scientific">Dreissena polymorpha</name>
    <name type="common">Zebra mussel</name>
    <name type="synonym">Mytilus polymorpha</name>
    <dbReference type="NCBI Taxonomy" id="45954"/>
    <lineage>
        <taxon>Eukaryota</taxon>
        <taxon>Metazoa</taxon>
        <taxon>Spiralia</taxon>
        <taxon>Lophotrochozoa</taxon>
        <taxon>Mollusca</taxon>
        <taxon>Bivalvia</taxon>
        <taxon>Autobranchia</taxon>
        <taxon>Heteroconchia</taxon>
        <taxon>Euheterodonta</taxon>
        <taxon>Imparidentia</taxon>
        <taxon>Neoheterodontei</taxon>
        <taxon>Myida</taxon>
        <taxon>Dreissenoidea</taxon>
        <taxon>Dreissenidae</taxon>
        <taxon>Dreissena</taxon>
    </lineage>
</organism>
<comment type="caution">
    <text evidence="8">The sequence shown here is derived from an EMBL/GenBank/DDBJ whole genome shotgun (WGS) entry which is preliminary data.</text>
</comment>
<dbReference type="PANTHER" id="PTHR14948">
    <property type="entry name" value="NG5"/>
    <property type="match status" value="1"/>
</dbReference>
<dbReference type="OrthoDB" id="10038436at2759"/>
<keyword evidence="3 7" id="KW-0812">Transmembrane</keyword>
<feature type="transmembrane region" description="Helical" evidence="7">
    <location>
        <begin position="129"/>
        <end position="153"/>
    </location>
</feature>
<comment type="similarity">
    <text evidence="2">Belongs to the CD225/Dispanin family.</text>
</comment>
<reference evidence="8" key="1">
    <citation type="journal article" date="2019" name="bioRxiv">
        <title>The Genome of the Zebra Mussel, Dreissena polymorpha: A Resource for Invasive Species Research.</title>
        <authorList>
            <person name="McCartney M.A."/>
            <person name="Auch B."/>
            <person name="Kono T."/>
            <person name="Mallez S."/>
            <person name="Zhang Y."/>
            <person name="Obille A."/>
            <person name="Becker A."/>
            <person name="Abrahante J.E."/>
            <person name="Garbe J."/>
            <person name="Badalamenti J.P."/>
            <person name="Herman A."/>
            <person name="Mangelson H."/>
            <person name="Liachko I."/>
            <person name="Sullivan S."/>
            <person name="Sone E.D."/>
            <person name="Koren S."/>
            <person name="Silverstein K.A.T."/>
            <person name="Beckman K.B."/>
            <person name="Gohl D.M."/>
        </authorList>
    </citation>
    <scope>NUCLEOTIDE SEQUENCE</scope>
    <source>
        <strain evidence="8">Duluth1</strain>
        <tissue evidence="8">Whole animal</tissue>
    </source>
</reference>
<evidence type="ECO:0008006" key="10">
    <source>
        <dbReference type="Google" id="ProtNLM"/>
    </source>
</evidence>
<evidence type="ECO:0000256" key="4">
    <source>
        <dbReference type="ARBA" id="ARBA00022989"/>
    </source>
</evidence>
<evidence type="ECO:0000256" key="7">
    <source>
        <dbReference type="SAM" id="Phobius"/>
    </source>
</evidence>
<evidence type="ECO:0000256" key="3">
    <source>
        <dbReference type="ARBA" id="ARBA00022692"/>
    </source>
</evidence>